<sequence length="202" mass="20953">MSSVGKKVNDPHSIIKEPAGAVASDSLAAESTRSGGGFAENRHGEPLGVKGSNSTFANTNTSGAKSLDPAPDAEARMAEEDWQEEKKLAASGSSGSYQKDAGDPTAQNDTSNAETAPTYVLSEYQSGGKPKGKNLTEDGFESNDAKNASFDTDIGGKNDPSRVAEQKIQRENAQSAYDSGYPRDKGEPGGTPYDVLSGDTAA</sequence>
<evidence type="ECO:0000313" key="3">
    <source>
        <dbReference type="Proteomes" id="UP000177798"/>
    </source>
</evidence>
<feature type="compositionally biased region" description="Basic and acidic residues" evidence="1">
    <location>
        <begin position="73"/>
        <end position="88"/>
    </location>
</feature>
<proteinExistence type="predicted"/>
<accession>A0A1D9PYC1</accession>
<name>A0A1D9PYC1_SCLS1</name>
<dbReference type="EMBL" id="CP017816">
    <property type="protein sequence ID" value="APA07589.1"/>
    <property type="molecule type" value="Genomic_DNA"/>
</dbReference>
<feature type="compositionally biased region" description="Polar residues" evidence="1">
    <location>
        <begin position="51"/>
        <end position="64"/>
    </location>
</feature>
<gene>
    <name evidence="2" type="ORF">sscle_03g023590</name>
</gene>
<dbReference type="OMA" id="EQKYPEC"/>
<feature type="region of interest" description="Disordered" evidence="1">
    <location>
        <begin position="1"/>
        <end position="202"/>
    </location>
</feature>
<protein>
    <submittedName>
        <fullName evidence="2">Uncharacterized protein</fullName>
    </submittedName>
</protein>
<organism evidence="2 3">
    <name type="scientific">Sclerotinia sclerotiorum (strain ATCC 18683 / 1980 / Ss-1)</name>
    <name type="common">White mold</name>
    <name type="synonym">Whetzelinia sclerotiorum</name>
    <dbReference type="NCBI Taxonomy" id="665079"/>
    <lineage>
        <taxon>Eukaryota</taxon>
        <taxon>Fungi</taxon>
        <taxon>Dikarya</taxon>
        <taxon>Ascomycota</taxon>
        <taxon>Pezizomycotina</taxon>
        <taxon>Leotiomycetes</taxon>
        <taxon>Helotiales</taxon>
        <taxon>Sclerotiniaceae</taxon>
        <taxon>Sclerotinia</taxon>
    </lineage>
</organism>
<evidence type="ECO:0000313" key="2">
    <source>
        <dbReference type="EMBL" id="APA07589.1"/>
    </source>
</evidence>
<dbReference type="RefSeq" id="XP_001598810.1">
    <property type="nucleotide sequence ID" value="XM_001598760.1"/>
</dbReference>
<feature type="compositionally biased region" description="Basic and acidic residues" evidence="1">
    <location>
        <begin position="154"/>
        <end position="170"/>
    </location>
</feature>
<dbReference type="AlphaFoldDB" id="A0A1D9PYC1"/>
<feature type="compositionally biased region" description="Polar residues" evidence="1">
    <location>
        <begin position="105"/>
        <end position="115"/>
    </location>
</feature>
<evidence type="ECO:0000256" key="1">
    <source>
        <dbReference type="SAM" id="MobiDB-lite"/>
    </source>
</evidence>
<dbReference type="OrthoDB" id="5383057at2759"/>
<dbReference type="KEGG" id="ssl:SS1G_00899"/>
<reference evidence="3" key="1">
    <citation type="journal article" date="2017" name="Genome Biol. Evol.">
        <title>The complete genome sequence of the phytopathogenic fungus Sclerotinia sclerotiorum reveals insights into the genome architecture of broad host range pathogens.</title>
        <authorList>
            <person name="Derbyshire M."/>
            <person name="Denton-Giles M."/>
            <person name="Hegedus D."/>
            <person name="Seifbarghy S."/>
            <person name="Rollins J."/>
            <person name="van Kan J."/>
            <person name="Seidl M.F."/>
            <person name="Faino L."/>
            <person name="Mbengue M."/>
            <person name="Navaud O."/>
            <person name="Raffaele S."/>
            <person name="Hammond-Kosack K."/>
            <person name="Heard S."/>
            <person name="Oliver R."/>
        </authorList>
    </citation>
    <scope>NUCLEOTIDE SEQUENCE [LARGE SCALE GENOMIC DNA]</scope>
    <source>
        <strain evidence="3">ATCC 18683 / 1980 / Ss-1</strain>
    </source>
</reference>
<dbReference type="VEuPathDB" id="FungiDB:sscle_03g023590"/>
<dbReference type="Proteomes" id="UP000177798">
    <property type="component" value="Chromosome 3"/>
</dbReference>